<dbReference type="InterPro" id="IPR015590">
    <property type="entry name" value="Aldehyde_DH_dom"/>
</dbReference>
<comment type="caution">
    <text evidence="5">The sequence shown here is derived from an EMBL/GenBank/DDBJ whole genome shotgun (WGS) entry which is preliminary data.</text>
</comment>
<dbReference type="GO" id="GO:0004777">
    <property type="term" value="F:succinate-semialdehyde dehydrogenase (NAD+) activity"/>
    <property type="evidence" value="ECO:0007669"/>
    <property type="project" value="TreeGrafter"/>
</dbReference>
<dbReference type="InterPro" id="IPR016162">
    <property type="entry name" value="Ald_DH_N"/>
</dbReference>
<accession>A0A3N2AQ44</accession>
<dbReference type="InterPro" id="IPR016163">
    <property type="entry name" value="Ald_DH_C"/>
</dbReference>
<keyword evidence="2" id="KW-0521">NADP</keyword>
<dbReference type="Proteomes" id="UP000275456">
    <property type="component" value="Unassembled WGS sequence"/>
</dbReference>
<evidence type="ECO:0000313" key="6">
    <source>
        <dbReference type="Proteomes" id="UP000275456"/>
    </source>
</evidence>
<dbReference type="RefSeq" id="WP_211333814.1">
    <property type="nucleotide sequence ID" value="NZ_RKHJ01000001.1"/>
</dbReference>
<proteinExistence type="inferred from homology"/>
<dbReference type="EMBL" id="RKHJ01000001">
    <property type="protein sequence ID" value="ROR65173.1"/>
    <property type="molecule type" value="Genomic_DNA"/>
</dbReference>
<dbReference type="FunFam" id="3.40.605.10:FF:000012">
    <property type="entry name" value="NAD-dependent succinate-semialdehyde dehydrogenase"/>
    <property type="match status" value="1"/>
</dbReference>
<dbReference type="Gene3D" id="3.40.605.10">
    <property type="entry name" value="Aldehyde Dehydrogenase, Chain A, domain 1"/>
    <property type="match status" value="1"/>
</dbReference>
<dbReference type="PANTHER" id="PTHR43217">
    <property type="entry name" value="SUCCINATE SEMIALDEHYDE DEHYDROGENASE [NAD(P)+] SAD"/>
    <property type="match status" value="1"/>
</dbReference>
<evidence type="ECO:0000256" key="1">
    <source>
        <dbReference type="ARBA" id="ARBA00009986"/>
    </source>
</evidence>
<dbReference type="InterPro" id="IPR016161">
    <property type="entry name" value="Ald_DH/histidinol_DH"/>
</dbReference>
<gene>
    <name evidence="5" type="ORF">EDD26_0535</name>
</gene>
<evidence type="ECO:0000313" key="5">
    <source>
        <dbReference type="EMBL" id="ROR65173.1"/>
    </source>
</evidence>
<dbReference type="PANTHER" id="PTHR43217:SF2">
    <property type="entry name" value="SUCCINATE-SEMIALDEHYDE DEHYDROGENASE [NADP(+)]"/>
    <property type="match status" value="1"/>
</dbReference>
<reference evidence="5 6" key="1">
    <citation type="submission" date="2018-11" db="EMBL/GenBank/DDBJ databases">
        <title>Sequencing the genomes of 1000 actinobacteria strains.</title>
        <authorList>
            <person name="Klenk H.-P."/>
        </authorList>
    </citation>
    <scope>NUCLEOTIDE SEQUENCE [LARGE SCALE GENOMIC DNA]</scope>
    <source>
        <strain evidence="5 6">DSM 9580</strain>
    </source>
</reference>
<keyword evidence="6" id="KW-1185">Reference proteome</keyword>
<comment type="similarity">
    <text evidence="1">Belongs to the aldehyde dehydrogenase family.</text>
</comment>
<feature type="domain" description="Aldehyde dehydrogenase" evidence="4">
    <location>
        <begin position="4"/>
        <end position="457"/>
    </location>
</feature>
<dbReference type="Gene3D" id="3.40.309.10">
    <property type="entry name" value="Aldehyde Dehydrogenase, Chain A, domain 2"/>
    <property type="match status" value="1"/>
</dbReference>
<dbReference type="Pfam" id="PF00171">
    <property type="entry name" value="Aldedh"/>
    <property type="match status" value="1"/>
</dbReference>
<evidence type="ECO:0000256" key="2">
    <source>
        <dbReference type="ARBA" id="ARBA00022857"/>
    </source>
</evidence>
<dbReference type="GO" id="GO:0004030">
    <property type="term" value="F:aldehyde dehydrogenase [NAD(P)+] activity"/>
    <property type="evidence" value="ECO:0007669"/>
    <property type="project" value="InterPro"/>
</dbReference>
<dbReference type="CDD" id="cd07100">
    <property type="entry name" value="ALDH_SSADH1_GabD1"/>
    <property type="match status" value="1"/>
</dbReference>
<keyword evidence="3" id="KW-0560">Oxidoreductase</keyword>
<dbReference type="InterPro" id="IPR044148">
    <property type="entry name" value="ALDH_GabD1-like"/>
</dbReference>
<organism evidence="5 6">
    <name type="scientific">Agrococcus jenensis</name>
    <dbReference type="NCBI Taxonomy" id="46353"/>
    <lineage>
        <taxon>Bacteria</taxon>
        <taxon>Bacillati</taxon>
        <taxon>Actinomycetota</taxon>
        <taxon>Actinomycetes</taxon>
        <taxon>Micrococcales</taxon>
        <taxon>Microbacteriaceae</taxon>
        <taxon>Agrococcus</taxon>
    </lineage>
</organism>
<dbReference type="AlphaFoldDB" id="A0A3N2AQ44"/>
<protein>
    <submittedName>
        <fullName evidence="5">Succinate-semialdehyde dehydrogenase/glutarate-semialdehyde dehydrogenase</fullName>
    </submittedName>
</protein>
<dbReference type="SUPFAM" id="SSF53720">
    <property type="entry name" value="ALDH-like"/>
    <property type="match status" value="1"/>
</dbReference>
<sequence>MSENQLSHYRVTDPYTGQVVKEFPTATDDEARAAIERAHAAYEPWRSTPLAERAAVLGRAADAFASRSRELAEIIRTEMGKPLGQGVFEAEFSGEIVQYYADNAEAFLADEVLQVRSGVDARVRKSAQGVILGIMPWNFPYYQVARFAFPNLMLGNTVLLKHAPQCPWSATVIAEILAEAGLPAGAYENIFATNDQIGDIVIPDPRVRGVSLTGSERAGAAVAEIAGRHLKKVVLELGGSDPFIVLSTDDMDAVVAAAVETRMENSGQSCNASKRFIVIDDLYDEFTRKLGEAITALPVGEADDEDALVGPLSSQAAADRLREQTGAAVAEGAQVLAGTITASGDARITPALLGGVTDEMDAFREELFGPVGTVYRATDVDDALRIANGTPFGLGARLWCSDPDLAASVADRIDAGMVSINGAGSEDYDMPFGGTKRSGFGRELGPHGMEEFMNKKLIVG</sequence>
<evidence type="ECO:0000259" key="4">
    <source>
        <dbReference type="Pfam" id="PF00171"/>
    </source>
</evidence>
<evidence type="ECO:0000256" key="3">
    <source>
        <dbReference type="ARBA" id="ARBA00023002"/>
    </source>
</evidence>
<dbReference type="InterPro" id="IPR047110">
    <property type="entry name" value="GABD/Sad-like"/>
</dbReference>
<name>A0A3N2AQ44_9MICO</name>